<gene>
    <name evidence="8" type="ORF">PMAYCL1PPCAC_17023</name>
</gene>
<feature type="transmembrane region" description="Helical" evidence="7">
    <location>
        <begin position="55"/>
        <end position="79"/>
    </location>
</feature>
<feature type="region of interest" description="Disordered" evidence="6">
    <location>
        <begin position="227"/>
        <end position="320"/>
    </location>
</feature>
<keyword evidence="3 7" id="KW-0812">Transmembrane</keyword>
<sequence>MADVDTAPSTAPTTSSSTFTLSAYKDTATTLLTFIVPPAAIAVRQGKVDLESRHLALSLALYLSVICYLPAVVHAYWLLYVRDNGGVEEWAGARVRQAKGLWNDHGGIVKTKVDQYSPWVIGKYESVRGYATDKLKYVVAKKDELWGYVTAAVTAVRELFEDAREAYASGTFIDWAKEKIRAAVEKVKTLLESYPRLLAIVHYVEQRVPLVLEFLGKIYEAIRSKLQPAGSGEEETEEPGRDDSTSTCGDILAGIPRPPAEAPVEASVEAANDDHEGTDNTVQSPTSSRTTEEYETAEDHDTTVDSLNEGRTEEEISQEL</sequence>
<evidence type="ECO:0000256" key="6">
    <source>
        <dbReference type="SAM" id="MobiDB-lite"/>
    </source>
</evidence>
<keyword evidence="5 7" id="KW-0472">Membrane</keyword>
<dbReference type="GO" id="GO:0016020">
    <property type="term" value="C:membrane"/>
    <property type="evidence" value="ECO:0007669"/>
    <property type="project" value="UniProtKB-SubCell"/>
</dbReference>
<dbReference type="AlphaFoldDB" id="A0AAN5HZX4"/>
<proteinExistence type="inferred from homology"/>
<comment type="caution">
    <text evidence="8">The sequence shown here is derived from an EMBL/GenBank/DDBJ whole genome shotgun (WGS) entry which is preliminary data.</text>
</comment>
<comment type="subcellular location">
    <subcellularLocation>
        <location evidence="1">Membrane</location>
    </subcellularLocation>
</comment>
<evidence type="ECO:0000313" key="9">
    <source>
        <dbReference type="Proteomes" id="UP001328107"/>
    </source>
</evidence>
<evidence type="ECO:0000256" key="7">
    <source>
        <dbReference type="SAM" id="Phobius"/>
    </source>
</evidence>
<dbReference type="Pfam" id="PF01679">
    <property type="entry name" value="Pmp3"/>
    <property type="match status" value="1"/>
</dbReference>
<feature type="compositionally biased region" description="Basic and acidic residues" evidence="6">
    <location>
        <begin position="297"/>
        <end position="314"/>
    </location>
</feature>
<evidence type="ECO:0000256" key="3">
    <source>
        <dbReference type="ARBA" id="ARBA00022692"/>
    </source>
</evidence>
<dbReference type="Proteomes" id="UP001328107">
    <property type="component" value="Unassembled WGS sequence"/>
</dbReference>
<organism evidence="8 9">
    <name type="scientific">Pristionchus mayeri</name>
    <dbReference type="NCBI Taxonomy" id="1317129"/>
    <lineage>
        <taxon>Eukaryota</taxon>
        <taxon>Metazoa</taxon>
        <taxon>Ecdysozoa</taxon>
        <taxon>Nematoda</taxon>
        <taxon>Chromadorea</taxon>
        <taxon>Rhabditida</taxon>
        <taxon>Rhabditina</taxon>
        <taxon>Diplogasteromorpha</taxon>
        <taxon>Diplogasteroidea</taxon>
        <taxon>Neodiplogasteridae</taxon>
        <taxon>Pristionchus</taxon>
    </lineage>
</organism>
<evidence type="ECO:0000256" key="5">
    <source>
        <dbReference type="ARBA" id="ARBA00023136"/>
    </source>
</evidence>
<dbReference type="EMBL" id="BTRK01000004">
    <property type="protein sequence ID" value="GMR46828.1"/>
    <property type="molecule type" value="Genomic_DNA"/>
</dbReference>
<dbReference type="InterPro" id="IPR000612">
    <property type="entry name" value="PMP3"/>
</dbReference>
<evidence type="ECO:0000256" key="2">
    <source>
        <dbReference type="ARBA" id="ARBA00009530"/>
    </source>
</evidence>
<feature type="compositionally biased region" description="Polar residues" evidence="6">
    <location>
        <begin position="279"/>
        <end position="289"/>
    </location>
</feature>
<comment type="similarity">
    <text evidence="2">Belongs to the UPF0057 (PMP3) family.</text>
</comment>
<evidence type="ECO:0000256" key="4">
    <source>
        <dbReference type="ARBA" id="ARBA00022989"/>
    </source>
</evidence>
<evidence type="ECO:0000256" key="1">
    <source>
        <dbReference type="ARBA" id="ARBA00004370"/>
    </source>
</evidence>
<feature type="transmembrane region" description="Helical" evidence="7">
    <location>
        <begin position="27"/>
        <end position="43"/>
    </location>
</feature>
<name>A0AAN5HZX4_9BILA</name>
<evidence type="ECO:0000313" key="8">
    <source>
        <dbReference type="EMBL" id="GMR46828.1"/>
    </source>
</evidence>
<reference evidence="9" key="1">
    <citation type="submission" date="2022-10" db="EMBL/GenBank/DDBJ databases">
        <title>Genome assembly of Pristionchus species.</title>
        <authorList>
            <person name="Yoshida K."/>
            <person name="Sommer R.J."/>
        </authorList>
    </citation>
    <scope>NUCLEOTIDE SEQUENCE [LARGE SCALE GENOMIC DNA]</scope>
    <source>
        <strain evidence="9">RS5460</strain>
    </source>
</reference>
<protein>
    <submittedName>
        <fullName evidence="8">Uncharacterized protein</fullName>
    </submittedName>
</protein>
<keyword evidence="4 7" id="KW-1133">Transmembrane helix</keyword>
<keyword evidence="9" id="KW-1185">Reference proteome</keyword>
<accession>A0AAN5HZX4</accession>